<organism evidence="1 2">
    <name type="scientific">Roseicella aerolata</name>
    <dbReference type="NCBI Taxonomy" id="2883479"/>
    <lineage>
        <taxon>Bacteria</taxon>
        <taxon>Pseudomonadati</taxon>
        <taxon>Pseudomonadota</taxon>
        <taxon>Alphaproteobacteria</taxon>
        <taxon>Acetobacterales</taxon>
        <taxon>Roseomonadaceae</taxon>
        <taxon>Roseicella</taxon>
    </lineage>
</organism>
<proteinExistence type="predicted"/>
<name>A0A9X1IFX4_9PROT</name>
<comment type="caution">
    <text evidence="1">The sequence shown here is derived from an EMBL/GenBank/DDBJ whole genome shotgun (WGS) entry which is preliminary data.</text>
</comment>
<keyword evidence="2" id="KW-1185">Reference proteome</keyword>
<dbReference type="NCBIfam" id="NF033450">
    <property type="entry name" value="BREX_PglZ_1_B"/>
    <property type="match status" value="1"/>
</dbReference>
<accession>A0A9X1IFX4</accession>
<dbReference type="RefSeq" id="WP_226610972.1">
    <property type="nucleotide sequence ID" value="NZ_JAJAQI010000032.1"/>
</dbReference>
<dbReference type="EMBL" id="JAJAQI010000032">
    <property type="protein sequence ID" value="MCB4823812.1"/>
    <property type="molecule type" value="Genomic_DNA"/>
</dbReference>
<protein>
    <submittedName>
        <fullName evidence="1">BREX-1 system phosphatase PglZ type B</fullName>
    </submittedName>
</protein>
<evidence type="ECO:0000313" key="2">
    <source>
        <dbReference type="Proteomes" id="UP001139311"/>
    </source>
</evidence>
<gene>
    <name evidence="1" type="primary">pglZ</name>
    <name evidence="1" type="ORF">LHA35_18945</name>
</gene>
<dbReference type="Proteomes" id="UP001139311">
    <property type="component" value="Unassembled WGS sequence"/>
</dbReference>
<reference evidence="1" key="1">
    <citation type="submission" date="2021-10" db="EMBL/GenBank/DDBJ databases">
        <title>Roseicella aerolatum sp. nov., isolated from aerosols of e-waste dismantling site.</title>
        <authorList>
            <person name="Qin T."/>
        </authorList>
    </citation>
    <scope>NUCLEOTIDE SEQUENCE</scope>
    <source>
        <strain evidence="1">GB24</strain>
    </source>
</reference>
<evidence type="ECO:0000313" key="1">
    <source>
        <dbReference type="EMBL" id="MCB4823812.1"/>
    </source>
</evidence>
<dbReference type="AlphaFoldDB" id="A0A9X1IFX4"/>
<sequence>MTTPLDALVAALRAAGDHDPRAEAPPEALLWCDPGRDFTPLLPALRRALPNLLTFGDHDPALRQGPAIWLRTAAGRAVPGVSWEGDEPAILYLPGVARETLRAAEECPTHLQLLAWLMVGGSTFGHPNGRDWTLRGFLSAKTAYGGLGLDVAQDEPTRLALLAAAPKLFAMSLAELRDRRLDAPWLHSLLAPDLAEDTLAWLGGRFDATTDPARFAAFCARAKTELKIDPAKVKPGVAAQRLLKREKGWDAIWNRFAQGGSGFHEDAAALLIAQEAPDGLFADPTVYAAANARAEDRLRAALLALADKPAATARDEICALAKEHAVRCSGPWAVRGQSPLAFAVAHLATLATTPPLPVADADGLAAAYSAEGWQADWAALAALAATAPAGTGAALHAVENRAAVTAALRAVYAPRLHRDAEALQTMLRDGVPRSSPATPADIVLFVDGLRMDLAQRLAAMVREQGATADISWRWAGFPTVTATCKPLASPAASRFKGNAQTTDFYPASADGKLAEQPILLREMAELGWRAEEVLVGSEPGWIERGHFDRDGHDQQARMVDRLESELASLAGHVLRLARSGRRVRIATDHGWLLLPGGLPIAKLEAGLTETKWSRCAVIKDGAATTARRLPWSWNPTVSVATAPGAHAFRGGQDYAHGGVSPQESIVPEILVAPLAGARRAAIVTAEWSGLRLRIQADGGDGLIADILLGADGEGGSVVKQALPLDADGKTALLVPDDLLEGKPALLVLRGDGGTVVTSRPVVIGGS</sequence>